<dbReference type="NCBIfam" id="TIGR02464">
    <property type="entry name" value="ribofla_fusion"/>
    <property type="match status" value="1"/>
</dbReference>
<sequence length="144" mass="16565">MNEIRFYRAHDDYGFLSNFAAYPFELDGKRWPTSEHYFQAMKFLNPETQNLIRSLDTPGRAAKVGRREKPLRKDWESVKDQVMFDAVLAKFTQNPDIARKLLSTGDAYLIEHTKNDSYWADGGDGSGKNRLGEVLMAVRDSLRA</sequence>
<gene>
    <name evidence="4" type="primary">ybiA</name>
    <name evidence="4" type="ORF">NCTC10254_00314</name>
</gene>
<dbReference type="Gene3D" id="1.10.357.40">
    <property type="entry name" value="YbiA-like"/>
    <property type="match status" value="1"/>
</dbReference>
<comment type="catalytic activity">
    <reaction evidence="2">
        <text>2,5-diamino-6-hydroxy-4-(5-phosphoribosylamino)-pyrimidine + H2O = 2,5,6-triamino-4-hydroxypyrimidine + D-ribose 5-phosphate</text>
        <dbReference type="Rhea" id="RHEA:23436"/>
        <dbReference type="ChEBI" id="CHEBI:15377"/>
        <dbReference type="ChEBI" id="CHEBI:58614"/>
        <dbReference type="ChEBI" id="CHEBI:78346"/>
        <dbReference type="ChEBI" id="CHEBI:137796"/>
    </reaction>
</comment>
<dbReference type="Pfam" id="PF08719">
    <property type="entry name" value="NADAR"/>
    <property type="match status" value="1"/>
</dbReference>
<feature type="domain" description="NADAR" evidence="3">
    <location>
        <begin position="6"/>
        <end position="143"/>
    </location>
</feature>
<organism evidence="4 5">
    <name type="scientific">Corynebacterium matruchotii</name>
    <dbReference type="NCBI Taxonomy" id="43768"/>
    <lineage>
        <taxon>Bacteria</taxon>
        <taxon>Bacillati</taxon>
        <taxon>Actinomycetota</taxon>
        <taxon>Actinomycetes</taxon>
        <taxon>Mycobacteriales</taxon>
        <taxon>Corynebacteriaceae</taxon>
        <taxon>Corynebacterium</taxon>
    </lineage>
</organism>
<name>A0A3S5F547_9CORY</name>
<accession>A0A3S5F547</accession>
<evidence type="ECO:0000259" key="3">
    <source>
        <dbReference type="Pfam" id="PF08719"/>
    </source>
</evidence>
<proteinExistence type="predicted"/>
<protein>
    <submittedName>
        <fullName evidence="4">Swarming motility protein ybiA</fullName>
    </submittedName>
</protein>
<comment type="catalytic activity">
    <reaction evidence="1">
        <text>5-amino-6-(5-phospho-D-ribosylamino)uracil + H2O = 5,6-diaminouracil + D-ribose 5-phosphate</text>
        <dbReference type="Rhea" id="RHEA:55020"/>
        <dbReference type="ChEBI" id="CHEBI:15377"/>
        <dbReference type="ChEBI" id="CHEBI:46252"/>
        <dbReference type="ChEBI" id="CHEBI:58453"/>
        <dbReference type="ChEBI" id="CHEBI:78346"/>
    </reaction>
</comment>
<dbReference type="RefSeq" id="WP_005524037.1">
    <property type="nucleotide sequence ID" value="NZ_CAUOLB010000011.1"/>
</dbReference>
<evidence type="ECO:0000313" key="5">
    <source>
        <dbReference type="Proteomes" id="UP000249886"/>
    </source>
</evidence>
<dbReference type="InterPro" id="IPR037238">
    <property type="entry name" value="YbiA-like_sf"/>
</dbReference>
<dbReference type="GeneID" id="84573236"/>
<evidence type="ECO:0000313" key="4">
    <source>
        <dbReference type="EMBL" id="SPW23950.1"/>
    </source>
</evidence>
<dbReference type="AlphaFoldDB" id="A0A3S5F547"/>
<dbReference type="InterPro" id="IPR012816">
    <property type="entry name" value="NADAR"/>
</dbReference>
<reference evidence="4 5" key="1">
    <citation type="submission" date="2018-06" db="EMBL/GenBank/DDBJ databases">
        <authorList>
            <consortium name="Pathogen Informatics"/>
            <person name="Doyle S."/>
        </authorList>
    </citation>
    <scope>NUCLEOTIDE SEQUENCE [LARGE SCALE GENOMIC DNA]</scope>
    <source>
        <strain evidence="4 5">NCTC10254</strain>
    </source>
</reference>
<dbReference type="CDD" id="cd15457">
    <property type="entry name" value="NADAR"/>
    <property type="match status" value="1"/>
</dbReference>
<evidence type="ECO:0000256" key="2">
    <source>
        <dbReference type="ARBA" id="ARBA00000751"/>
    </source>
</evidence>
<dbReference type="Proteomes" id="UP000249886">
    <property type="component" value="Unassembled WGS sequence"/>
</dbReference>
<comment type="caution">
    <text evidence="4">The sequence shown here is derived from an EMBL/GenBank/DDBJ whole genome shotgun (WGS) entry which is preliminary data.</text>
</comment>
<dbReference type="SUPFAM" id="SSF143990">
    <property type="entry name" value="YbiA-like"/>
    <property type="match status" value="1"/>
</dbReference>
<evidence type="ECO:0000256" key="1">
    <source>
        <dbReference type="ARBA" id="ARBA00000022"/>
    </source>
</evidence>
<dbReference type="EMBL" id="UARK01000001">
    <property type="protein sequence ID" value="SPW23950.1"/>
    <property type="molecule type" value="Genomic_DNA"/>
</dbReference>